<evidence type="ECO:0000259" key="8">
    <source>
        <dbReference type="Pfam" id="PF08281"/>
    </source>
</evidence>
<dbReference type="CDD" id="cd06171">
    <property type="entry name" value="Sigma70_r4"/>
    <property type="match status" value="1"/>
</dbReference>
<evidence type="ECO:0000313" key="9">
    <source>
        <dbReference type="EMBL" id="GAA1841912.1"/>
    </source>
</evidence>
<feature type="domain" description="RNA polymerase sigma-70 region 2" evidence="7">
    <location>
        <begin position="56"/>
        <end position="131"/>
    </location>
</feature>
<keyword evidence="4" id="KW-0238">DNA-binding</keyword>
<keyword evidence="5" id="KW-0804">Transcription</keyword>
<evidence type="ECO:0000256" key="3">
    <source>
        <dbReference type="ARBA" id="ARBA00023082"/>
    </source>
</evidence>
<evidence type="ECO:0000313" key="10">
    <source>
        <dbReference type="Proteomes" id="UP001500449"/>
    </source>
</evidence>
<keyword evidence="2" id="KW-0805">Transcription regulation</keyword>
<sequence>MHAGGEGPPVADGTEDTAGTVGDGTPARPAAADLDAELTALARAAAEGDRRALDALLRRVGPVLLRYCRGRLGARATGVATAEDVAQEVVLAVCTSLPRYRDSAARDTPFMAFAYGIARNKVADAYRSAARDRSDPSDDLPEPTDTHAGPEQAAVGTSEMARLMVLVDRLPAQQREIVVLRVLGEMTAEEAARAVGSTPGAVRVAQHRALQKLRGWLAAQT</sequence>
<evidence type="ECO:0000259" key="7">
    <source>
        <dbReference type="Pfam" id="PF04542"/>
    </source>
</evidence>
<comment type="similarity">
    <text evidence="1">Belongs to the sigma-70 factor family. ECF subfamily.</text>
</comment>
<dbReference type="Gene3D" id="1.10.10.10">
    <property type="entry name" value="Winged helix-like DNA-binding domain superfamily/Winged helix DNA-binding domain"/>
    <property type="match status" value="1"/>
</dbReference>
<evidence type="ECO:0000256" key="1">
    <source>
        <dbReference type="ARBA" id="ARBA00010641"/>
    </source>
</evidence>
<proteinExistence type="inferred from homology"/>
<dbReference type="Pfam" id="PF04542">
    <property type="entry name" value="Sigma70_r2"/>
    <property type="match status" value="1"/>
</dbReference>
<gene>
    <name evidence="9" type="ORF">GCM10009836_21610</name>
</gene>
<dbReference type="InterPro" id="IPR014284">
    <property type="entry name" value="RNA_pol_sigma-70_dom"/>
</dbReference>
<dbReference type="Proteomes" id="UP001500449">
    <property type="component" value="Unassembled WGS sequence"/>
</dbReference>
<comment type="caution">
    <text evidence="9">The sequence shown here is derived from an EMBL/GenBank/DDBJ whole genome shotgun (WGS) entry which is preliminary data.</text>
</comment>
<dbReference type="InterPro" id="IPR007627">
    <property type="entry name" value="RNA_pol_sigma70_r2"/>
</dbReference>
<evidence type="ECO:0008006" key="11">
    <source>
        <dbReference type="Google" id="ProtNLM"/>
    </source>
</evidence>
<dbReference type="InterPro" id="IPR013249">
    <property type="entry name" value="RNA_pol_sigma70_r4_t2"/>
</dbReference>
<dbReference type="PANTHER" id="PTHR43133">
    <property type="entry name" value="RNA POLYMERASE ECF-TYPE SIGMA FACTO"/>
    <property type="match status" value="1"/>
</dbReference>
<dbReference type="InterPro" id="IPR036388">
    <property type="entry name" value="WH-like_DNA-bd_sf"/>
</dbReference>
<reference evidence="9 10" key="1">
    <citation type="journal article" date="2019" name="Int. J. Syst. Evol. Microbiol.">
        <title>The Global Catalogue of Microorganisms (GCM) 10K type strain sequencing project: providing services to taxonomists for standard genome sequencing and annotation.</title>
        <authorList>
            <consortium name="The Broad Institute Genomics Platform"/>
            <consortium name="The Broad Institute Genome Sequencing Center for Infectious Disease"/>
            <person name="Wu L."/>
            <person name="Ma J."/>
        </authorList>
    </citation>
    <scope>NUCLEOTIDE SEQUENCE [LARGE SCALE GENOMIC DNA]</scope>
    <source>
        <strain evidence="9 10">JCM 16009</strain>
    </source>
</reference>
<feature type="region of interest" description="Disordered" evidence="6">
    <location>
        <begin position="1"/>
        <end position="29"/>
    </location>
</feature>
<dbReference type="Gene3D" id="1.10.1740.10">
    <property type="match status" value="1"/>
</dbReference>
<feature type="domain" description="RNA polymerase sigma factor 70 region 4 type 2" evidence="8">
    <location>
        <begin position="162"/>
        <end position="213"/>
    </location>
</feature>
<keyword evidence="10" id="KW-1185">Reference proteome</keyword>
<feature type="region of interest" description="Disordered" evidence="6">
    <location>
        <begin position="127"/>
        <end position="154"/>
    </location>
</feature>
<evidence type="ECO:0000256" key="6">
    <source>
        <dbReference type="SAM" id="MobiDB-lite"/>
    </source>
</evidence>
<organism evidence="9 10">
    <name type="scientific">Pseudonocardia ailaonensis</name>
    <dbReference type="NCBI Taxonomy" id="367279"/>
    <lineage>
        <taxon>Bacteria</taxon>
        <taxon>Bacillati</taxon>
        <taxon>Actinomycetota</taxon>
        <taxon>Actinomycetes</taxon>
        <taxon>Pseudonocardiales</taxon>
        <taxon>Pseudonocardiaceae</taxon>
        <taxon>Pseudonocardia</taxon>
    </lineage>
</organism>
<dbReference type="NCBIfam" id="TIGR02937">
    <property type="entry name" value="sigma70-ECF"/>
    <property type="match status" value="1"/>
</dbReference>
<feature type="compositionally biased region" description="Basic and acidic residues" evidence="6">
    <location>
        <begin position="127"/>
        <end position="136"/>
    </location>
</feature>
<dbReference type="EMBL" id="BAAAQK010000005">
    <property type="protein sequence ID" value="GAA1841912.1"/>
    <property type="molecule type" value="Genomic_DNA"/>
</dbReference>
<evidence type="ECO:0000256" key="5">
    <source>
        <dbReference type="ARBA" id="ARBA00023163"/>
    </source>
</evidence>
<evidence type="ECO:0000256" key="4">
    <source>
        <dbReference type="ARBA" id="ARBA00023125"/>
    </source>
</evidence>
<dbReference type="NCBIfam" id="NF007230">
    <property type="entry name" value="PRK09648.1"/>
    <property type="match status" value="1"/>
</dbReference>
<dbReference type="Pfam" id="PF08281">
    <property type="entry name" value="Sigma70_r4_2"/>
    <property type="match status" value="1"/>
</dbReference>
<dbReference type="PANTHER" id="PTHR43133:SF58">
    <property type="entry name" value="ECF RNA POLYMERASE SIGMA FACTOR SIGD"/>
    <property type="match status" value="1"/>
</dbReference>
<dbReference type="InterPro" id="IPR039425">
    <property type="entry name" value="RNA_pol_sigma-70-like"/>
</dbReference>
<keyword evidence="3" id="KW-0731">Sigma factor</keyword>
<accession>A0ABN2MXY3</accession>
<dbReference type="InterPro" id="IPR013325">
    <property type="entry name" value="RNA_pol_sigma_r2"/>
</dbReference>
<dbReference type="SUPFAM" id="SSF88659">
    <property type="entry name" value="Sigma3 and sigma4 domains of RNA polymerase sigma factors"/>
    <property type="match status" value="1"/>
</dbReference>
<dbReference type="InterPro" id="IPR013324">
    <property type="entry name" value="RNA_pol_sigma_r3/r4-like"/>
</dbReference>
<dbReference type="SUPFAM" id="SSF88946">
    <property type="entry name" value="Sigma2 domain of RNA polymerase sigma factors"/>
    <property type="match status" value="1"/>
</dbReference>
<name>A0ABN2MXY3_9PSEU</name>
<evidence type="ECO:0000256" key="2">
    <source>
        <dbReference type="ARBA" id="ARBA00023015"/>
    </source>
</evidence>
<protein>
    <recommendedName>
        <fullName evidence="11">RNA polymerase subunit sigma</fullName>
    </recommendedName>
</protein>